<accession>A0AA38WN36</accession>
<reference evidence="1" key="1">
    <citation type="submission" date="2023-03" db="EMBL/GenBank/DDBJ databases">
        <title>Chromosome-scale reference genome and RAD-based genetic map of yellow starthistle (Centaurea solstitialis) reveal putative structural variation and QTLs associated with invader traits.</title>
        <authorList>
            <person name="Reatini B."/>
            <person name="Cang F.A."/>
            <person name="Jiang Q."/>
            <person name="Mckibben M.T.W."/>
            <person name="Barker M.S."/>
            <person name="Rieseberg L.H."/>
            <person name="Dlugosch K.M."/>
        </authorList>
    </citation>
    <scope>NUCLEOTIDE SEQUENCE</scope>
    <source>
        <strain evidence="1">CAN-66</strain>
        <tissue evidence="1">Leaf</tissue>
    </source>
</reference>
<name>A0AA38WN36_9ASTR</name>
<gene>
    <name evidence="1" type="ORF">OSB04_010398</name>
</gene>
<organism evidence="1 2">
    <name type="scientific">Centaurea solstitialis</name>
    <name type="common">yellow star-thistle</name>
    <dbReference type="NCBI Taxonomy" id="347529"/>
    <lineage>
        <taxon>Eukaryota</taxon>
        <taxon>Viridiplantae</taxon>
        <taxon>Streptophyta</taxon>
        <taxon>Embryophyta</taxon>
        <taxon>Tracheophyta</taxon>
        <taxon>Spermatophyta</taxon>
        <taxon>Magnoliopsida</taxon>
        <taxon>eudicotyledons</taxon>
        <taxon>Gunneridae</taxon>
        <taxon>Pentapetalae</taxon>
        <taxon>asterids</taxon>
        <taxon>campanulids</taxon>
        <taxon>Asterales</taxon>
        <taxon>Asteraceae</taxon>
        <taxon>Carduoideae</taxon>
        <taxon>Cardueae</taxon>
        <taxon>Centaureinae</taxon>
        <taxon>Centaurea</taxon>
    </lineage>
</organism>
<protein>
    <submittedName>
        <fullName evidence="1">Uncharacterized protein</fullName>
    </submittedName>
</protein>
<comment type="caution">
    <text evidence="1">The sequence shown here is derived from an EMBL/GenBank/DDBJ whole genome shotgun (WGS) entry which is preliminary data.</text>
</comment>
<evidence type="ECO:0000313" key="1">
    <source>
        <dbReference type="EMBL" id="KAJ9555784.1"/>
    </source>
</evidence>
<sequence>MKRRKPKNLLGSMGESLEQLGKWRVRNREPTCSKLGTTRQMVVAIQKRRQFPMEKRHSSNPRHLGVKDCCVAERINVSDETNHLKWDWIRPLTKGRELRQLDELEKKVQ</sequence>
<dbReference type="EMBL" id="JARYMX010000003">
    <property type="protein sequence ID" value="KAJ9555784.1"/>
    <property type="molecule type" value="Genomic_DNA"/>
</dbReference>
<evidence type="ECO:0000313" key="2">
    <source>
        <dbReference type="Proteomes" id="UP001172457"/>
    </source>
</evidence>
<proteinExistence type="predicted"/>
<dbReference type="Proteomes" id="UP001172457">
    <property type="component" value="Chromosome 3"/>
</dbReference>
<keyword evidence="2" id="KW-1185">Reference proteome</keyword>
<dbReference type="AlphaFoldDB" id="A0AA38WN36"/>